<dbReference type="Gene3D" id="3.20.10.10">
    <property type="entry name" value="D-amino Acid Aminotransferase, subunit A, domain 2"/>
    <property type="match status" value="1"/>
</dbReference>
<dbReference type="OrthoDB" id="5288718at2759"/>
<keyword evidence="2" id="KW-1185">Reference proteome</keyword>
<gene>
    <name evidence="1" type="ORF">BN860_02058g</name>
</gene>
<proteinExistence type="predicted"/>
<organism evidence="1 2">
    <name type="scientific">Zygosaccharomyces bailii (strain CLIB 213 / ATCC 58445 / CBS 680 / BCRC 21525 / NBRC 1098 / NCYC 1416 / NRRL Y-2227)</name>
    <dbReference type="NCBI Taxonomy" id="1333698"/>
    <lineage>
        <taxon>Eukaryota</taxon>
        <taxon>Fungi</taxon>
        <taxon>Dikarya</taxon>
        <taxon>Ascomycota</taxon>
        <taxon>Saccharomycotina</taxon>
        <taxon>Saccharomycetes</taxon>
        <taxon>Saccharomycetales</taxon>
        <taxon>Saccharomycetaceae</taxon>
        <taxon>Zygosaccharomyces</taxon>
    </lineage>
</organism>
<dbReference type="SUPFAM" id="SSF56752">
    <property type="entry name" value="D-aminoacid aminotransferase-like PLP-dependent enzymes"/>
    <property type="match status" value="1"/>
</dbReference>
<dbReference type="InterPro" id="IPR043132">
    <property type="entry name" value="BCAT-like_C"/>
</dbReference>
<dbReference type="Pfam" id="PF01063">
    <property type="entry name" value="Aminotran_4"/>
    <property type="match status" value="1"/>
</dbReference>
<dbReference type="EMBL" id="HG316460">
    <property type="protein sequence ID" value="CDF90482.1"/>
    <property type="molecule type" value="Genomic_DNA"/>
</dbReference>
<dbReference type="AlphaFoldDB" id="A0A8J2T7U3"/>
<evidence type="ECO:0000313" key="1">
    <source>
        <dbReference type="EMBL" id="CDF90482.1"/>
    </source>
</evidence>
<protein>
    <submittedName>
        <fullName evidence="1">ZYBA0S07-02058g1_1</fullName>
    </submittedName>
</protein>
<dbReference type="GO" id="GO:0003824">
    <property type="term" value="F:catalytic activity"/>
    <property type="evidence" value="ECO:0007669"/>
    <property type="project" value="InterPro"/>
</dbReference>
<evidence type="ECO:0000313" key="2">
    <source>
        <dbReference type="Proteomes" id="UP000019375"/>
    </source>
</evidence>
<dbReference type="InterPro" id="IPR036038">
    <property type="entry name" value="Aminotransferase-like"/>
</dbReference>
<reference evidence="2" key="1">
    <citation type="journal article" date="2013" name="Genome Announc.">
        <title>Genome sequence of the food spoilage yeast Zygosaccharomyces bailii CLIB 213(T).</title>
        <authorList>
            <person name="Galeote V."/>
            <person name="Bigey F."/>
            <person name="Devillers H."/>
            <person name="Neuveglise C."/>
            <person name="Dequin S."/>
        </authorList>
    </citation>
    <scope>NUCLEOTIDE SEQUENCE [LARGE SCALE GENOMIC DNA]</scope>
    <source>
        <strain evidence="2">CLIB 213 / ATCC 58445 / CBS 680 / CCRC 21525 / NBRC 1098 / NCYC 1416 / NRRL Y-2227</strain>
    </source>
</reference>
<accession>A0A8J2T7U3</accession>
<dbReference type="Proteomes" id="UP000019375">
    <property type="component" value="Unassembled WGS sequence"/>
</dbReference>
<name>A0A8J2T7U3_ZYGB2</name>
<sequence>MKNKRNSSKKELSANERKILNIIQKDVIQHYYSPALESGTFEILSTLRYDPSFTHIFSDELRTIPEEQQKRVLEHQSNGDASVKLNEIDDRLKSMNYDDNNLFTVSDINDNGKFAKFDDYMDNFDENSSNSVEEGNVSLFSLMQECLSTQNSSPPKSPPLREVDLLPTFYQRFLLLGEHFKRLNFSLEFFKWGFHVPIDLLLENLIRAIPDHHEVTDLQEKMRLLINTRSCYKMRVLISNSGKMRVEAHPLLSPDPSNYIFSTTQYFIDTILSGFMPNSPSTWDIFVDLESTRISPFTTFKTTFRDQYNAARERLTQIAEKYGGTNKREILVYNDAYQLLEGSISSVAVIKHKEEDLNQFRFITPPLASGCLCGTMRRYLLKKGLIDEYPIDVRDLQEGEEVLLMNGVMGCVKGTIRQAFQHNR</sequence>
<dbReference type="InterPro" id="IPR001544">
    <property type="entry name" value="Aminotrans_IV"/>
</dbReference>